<keyword evidence="7" id="KW-0547">Nucleotide-binding</keyword>
<evidence type="ECO:0000256" key="4">
    <source>
        <dbReference type="ARBA" id="ARBA00012438"/>
    </source>
</evidence>
<feature type="domain" description="Histidine kinase" evidence="16">
    <location>
        <begin position="386"/>
        <end position="606"/>
    </location>
</feature>
<dbReference type="SUPFAM" id="SSF55874">
    <property type="entry name" value="ATPase domain of HSP90 chaperone/DNA topoisomerase II/histidine kinase"/>
    <property type="match status" value="1"/>
</dbReference>
<dbReference type="PROSITE" id="PS50112">
    <property type="entry name" value="PAS"/>
    <property type="match status" value="1"/>
</dbReference>
<dbReference type="InterPro" id="IPR013656">
    <property type="entry name" value="PAS_4"/>
</dbReference>
<keyword evidence="5" id="KW-0597">Phosphoprotein</keyword>
<dbReference type="InterPro" id="IPR035965">
    <property type="entry name" value="PAS-like_dom_sf"/>
</dbReference>
<evidence type="ECO:0000256" key="5">
    <source>
        <dbReference type="ARBA" id="ARBA00022553"/>
    </source>
</evidence>
<keyword evidence="11 15" id="KW-0472">Membrane</keyword>
<dbReference type="FunFam" id="3.30.565.10:FF:000010">
    <property type="entry name" value="Sensor histidine kinase RcsC"/>
    <property type="match status" value="1"/>
</dbReference>
<name>A0A426U380_9CHLR</name>
<dbReference type="Pfam" id="PF16927">
    <property type="entry name" value="HisKA_7TM"/>
    <property type="match status" value="1"/>
</dbReference>
<dbReference type="EC" id="2.7.13.3" evidence="4"/>
<dbReference type="InterPro" id="IPR003661">
    <property type="entry name" value="HisK_dim/P_dom"/>
</dbReference>
<dbReference type="CDD" id="cd16922">
    <property type="entry name" value="HATPase_EvgS-ArcB-TorS-like"/>
    <property type="match status" value="1"/>
</dbReference>
<keyword evidence="9" id="KW-0067">ATP-binding</keyword>
<dbReference type="GO" id="GO:0016020">
    <property type="term" value="C:membrane"/>
    <property type="evidence" value="ECO:0007669"/>
    <property type="project" value="UniProtKB-SubCell"/>
</dbReference>
<accession>A0A426U380</accession>
<proteinExistence type="inferred from homology"/>
<dbReference type="Proteomes" id="UP000280307">
    <property type="component" value="Unassembled WGS sequence"/>
</dbReference>
<keyword evidence="15" id="KW-0812">Transmembrane</keyword>
<keyword evidence="10" id="KW-0902">Two-component regulatory system</keyword>
<feature type="domain" description="PAS" evidence="17">
    <location>
        <begin position="257"/>
        <end position="301"/>
    </location>
</feature>
<feature type="transmembrane region" description="Helical" evidence="15">
    <location>
        <begin position="48"/>
        <end position="68"/>
    </location>
</feature>
<comment type="catalytic activity">
    <reaction evidence="1">
        <text>ATP + protein L-histidine = ADP + protein N-phospho-L-histidine.</text>
        <dbReference type="EC" id="2.7.13.3"/>
    </reaction>
</comment>
<dbReference type="InterPro" id="IPR003594">
    <property type="entry name" value="HATPase_dom"/>
</dbReference>
<dbReference type="PANTHER" id="PTHR43047">
    <property type="entry name" value="TWO-COMPONENT HISTIDINE PROTEIN KINASE"/>
    <property type="match status" value="1"/>
</dbReference>
<dbReference type="FunFam" id="1.10.287.130:FF:000038">
    <property type="entry name" value="Sensory transduction histidine kinase"/>
    <property type="match status" value="1"/>
</dbReference>
<dbReference type="NCBIfam" id="TIGR00229">
    <property type="entry name" value="sensory_box"/>
    <property type="match status" value="1"/>
</dbReference>
<gene>
    <name evidence="18" type="ORF">EI684_07515</name>
</gene>
<evidence type="ECO:0000256" key="9">
    <source>
        <dbReference type="ARBA" id="ARBA00022840"/>
    </source>
</evidence>
<comment type="subcellular location">
    <subcellularLocation>
        <location evidence="2">Membrane</location>
    </subcellularLocation>
</comment>
<dbReference type="PRINTS" id="PR00344">
    <property type="entry name" value="BCTRLSENSOR"/>
</dbReference>
<dbReference type="InterPro" id="IPR004358">
    <property type="entry name" value="Sig_transdc_His_kin-like_C"/>
</dbReference>
<evidence type="ECO:0000256" key="1">
    <source>
        <dbReference type="ARBA" id="ARBA00000085"/>
    </source>
</evidence>
<evidence type="ECO:0000256" key="6">
    <source>
        <dbReference type="ARBA" id="ARBA00022679"/>
    </source>
</evidence>
<sequence>MAPSLSPISYPLSPDMWYFTPYALAPALAFVVALVVVALVWPKRNQPLARSLLVLVVATAIWSLGNALETSNTHFTAKLLLIQFQYVGIILVPFAWFAFAMLYAGRNHLLTWKIFALPAALQSVSLLAMITNEWHHFFLPPFELRYDVELGLHYMAGGFGPLWYMHACVSYILTLAGTALVLTALPRAAQTYRVQTSAILVGVALPWIASILYVTGNSPLPRLDPTPIAFAASSLAFMVGITRYHMLDLVPMARGAVISHMDDGVVVLDAKRRIVDANPAALRLVGCTLDEVIGHRIIEFLPGYEHLVAQFHDIDTVATELELNRGAGPEYYNLRITSIHDRQGRLTGRVVVLSNIKLQKETEAELRRAKEEAEAANRAKSAFLANMSHELRTPLNAIIGYSELVQEELEEIGQSDLVPDLQRINQAGHHLLTLINDVLDLAKIEAGRIELEIEVLDPLPLLQEVMSTVEPMMRQNGNTLMLDIEGAPGLLLADATRVRQILLNLLSNAAKFTERGQVRLHVTRSADQQKIAFAIIDSGIGMNAEQLERLFKPFSQADSSTTRRYGGTGLGLVITRSFCQMMGGEIGVQSSPGTGTTFTVVLPAVV</sequence>
<keyword evidence="14" id="KW-0175">Coiled coil</keyword>
<feature type="transmembrane region" description="Helical" evidence="15">
    <location>
        <begin position="80"/>
        <end position="103"/>
    </location>
</feature>
<dbReference type="InterPro" id="IPR005467">
    <property type="entry name" value="His_kinase_dom"/>
</dbReference>
<dbReference type="SUPFAM" id="SSF47384">
    <property type="entry name" value="Homodimeric domain of signal transducing histidine kinase"/>
    <property type="match status" value="1"/>
</dbReference>
<evidence type="ECO:0000256" key="11">
    <source>
        <dbReference type="ARBA" id="ARBA00023136"/>
    </source>
</evidence>
<feature type="transmembrane region" description="Helical" evidence="15">
    <location>
        <begin position="20"/>
        <end position="41"/>
    </location>
</feature>
<feature type="coiled-coil region" evidence="14">
    <location>
        <begin position="356"/>
        <end position="386"/>
    </location>
</feature>
<organism evidence="18 19">
    <name type="scientific">Candidatus Viridilinea halotolerans</name>
    <dbReference type="NCBI Taxonomy" id="2491704"/>
    <lineage>
        <taxon>Bacteria</taxon>
        <taxon>Bacillati</taxon>
        <taxon>Chloroflexota</taxon>
        <taxon>Chloroflexia</taxon>
        <taxon>Chloroflexales</taxon>
        <taxon>Chloroflexineae</taxon>
        <taxon>Oscillochloridaceae</taxon>
        <taxon>Candidatus Viridilinea</taxon>
    </lineage>
</organism>
<keyword evidence="8" id="KW-0418">Kinase</keyword>
<feature type="transmembrane region" description="Helical" evidence="15">
    <location>
        <begin position="197"/>
        <end position="216"/>
    </location>
</feature>
<dbReference type="Pfam" id="PF00512">
    <property type="entry name" value="HisKA"/>
    <property type="match status" value="1"/>
</dbReference>
<dbReference type="SMART" id="SM00387">
    <property type="entry name" value="HATPase_c"/>
    <property type="match status" value="1"/>
</dbReference>
<dbReference type="InterPro" id="IPR031621">
    <property type="entry name" value="HisKA_7TM"/>
</dbReference>
<dbReference type="SMART" id="SM00091">
    <property type="entry name" value="PAS"/>
    <property type="match status" value="1"/>
</dbReference>
<evidence type="ECO:0000256" key="8">
    <source>
        <dbReference type="ARBA" id="ARBA00022777"/>
    </source>
</evidence>
<evidence type="ECO:0000256" key="10">
    <source>
        <dbReference type="ARBA" id="ARBA00023012"/>
    </source>
</evidence>
<evidence type="ECO:0000256" key="7">
    <source>
        <dbReference type="ARBA" id="ARBA00022741"/>
    </source>
</evidence>
<evidence type="ECO:0000256" key="14">
    <source>
        <dbReference type="SAM" id="Coils"/>
    </source>
</evidence>
<dbReference type="InterPro" id="IPR036097">
    <property type="entry name" value="HisK_dim/P_sf"/>
</dbReference>
<keyword evidence="15" id="KW-1133">Transmembrane helix</keyword>
<evidence type="ECO:0000259" key="17">
    <source>
        <dbReference type="PROSITE" id="PS50112"/>
    </source>
</evidence>
<evidence type="ECO:0000256" key="2">
    <source>
        <dbReference type="ARBA" id="ARBA00004370"/>
    </source>
</evidence>
<evidence type="ECO:0000313" key="19">
    <source>
        <dbReference type="Proteomes" id="UP000280307"/>
    </source>
</evidence>
<dbReference type="Gene3D" id="3.30.565.10">
    <property type="entry name" value="Histidine kinase-like ATPase, C-terminal domain"/>
    <property type="match status" value="1"/>
</dbReference>
<dbReference type="AlphaFoldDB" id="A0A426U380"/>
<keyword evidence="6" id="KW-0808">Transferase</keyword>
<dbReference type="GO" id="GO:0000155">
    <property type="term" value="F:phosphorelay sensor kinase activity"/>
    <property type="evidence" value="ECO:0007669"/>
    <property type="project" value="InterPro"/>
</dbReference>
<evidence type="ECO:0000256" key="12">
    <source>
        <dbReference type="ARBA" id="ARBA00023306"/>
    </source>
</evidence>
<dbReference type="GO" id="GO:0005524">
    <property type="term" value="F:ATP binding"/>
    <property type="evidence" value="ECO:0007669"/>
    <property type="project" value="UniProtKB-KW"/>
</dbReference>
<evidence type="ECO:0000256" key="15">
    <source>
        <dbReference type="SAM" id="Phobius"/>
    </source>
</evidence>
<dbReference type="InterPro" id="IPR036890">
    <property type="entry name" value="HATPase_C_sf"/>
</dbReference>
<dbReference type="EMBL" id="RSAS01000287">
    <property type="protein sequence ID" value="RRR74225.1"/>
    <property type="molecule type" value="Genomic_DNA"/>
</dbReference>
<dbReference type="Pfam" id="PF02518">
    <property type="entry name" value="HATPase_c"/>
    <property type="match status" value="1"/>
</dbReference>
<evidence type="ECO:0000313" key="18">
    <source>
        <dbReference type="EMBL" id="RRR74225.1"/>
    </source>
</evidence>
<reference evidence="18 19" key="1">
    <citation type="submission" date="2018-12" db="EMBL/GenBank/DDBJ databases">
        <title>Genome Sequence of Candidatus Viridilinea halotolerans isolated from saline sulfide-rich spring.</title>
        <authorList>
            <person name="Grouzdev D.S."/>
            <person name="Burganskaya E.I."/>
            <person name="Krutkina M.S."/>
            <person name="Sukhacheva M.V."/>
            <person name="Gorlenko V.M."/>
        </authorList>
    </citation>
    <scope>NUCLEOTIDE SEQUENCE [LARGE SCALE GENOMIC DNA]</scope>
    <source>
        <strain evidence="18">Chok-6</strain>
    </source>
</reference>
<dbReference type="CDD" id="cd00082">
    <property type="entry name" value="HisKA"/>
    <property type="match status" value="1"/>
</dbReference>
<comment type="caution">
    <text evidence="18">The sequence shown here is derived from an EMBL/GenBank/DDBJ whole genome shotgun (WGS) entry which is preliminary data.</text>
</comment>
<comment type="similarity">
    <text evidence="3">In the N-terminal section; belongs to the phytochrome family.</text>
</comment>
<protein>
    <recommendedName>
        <fullName evidence="13">Circadian input-output histidine kinase CikA</fullName>
        <ecNumber evidence="4">2.7.13.3</ecNumber>
    </recommendedName>
</protein>
<dbReference type="InterPro" id="IPR000014">
    <property type="entry name" value="PAS"/>
</dbReference>
<dbReference type="Gene3D" id="3.30.450.20">
    <property type="entry name" value="PAS domain"/>
    <property type="match status" value="1"/>
</dbReference>
<dbReference type="CDD" id="cd00130">
    <property type="entry name" value="PAS"/>
    <property type="match status" value="1"/>
</dbReference>
<dbReference type="Pfam" id="PF08448">
    <property type="entry name" value="PAS_4"/>
    <property type="match status" value="1"/>
</dbReference>
<evidence type="ECO:0000256" key="3">
    <source>
        <dbReference type="ARBA" id="ARBA00006402"/>
    </source>
</evidence>
<feature type="transmembrane region" description="Helical" evidence="15">
    <location>
        <begin position="110"/>
        <end position="130"/>
    </location>
</feature>
<dbReference type="SUPFAM" id="SSF55785">
    <property type="entry name" value="PYP-like sensor domain (PAS domain)"/>
    <property type="match status" value="1"/>
</dbReference>
<evidence type="ECO:0000259" key="16">
    <source>
        <dbReference type="PROSITE" id="PS50109"/>
    </source>
</evidence>
<dbReference type="Gene3D" id="1.10.287.130">
    <property type="match status" value="1"/>
</dbReference>
<keyword evidence="12" id="KW-0131">Cell cycle</keyword>
<evidence type="ECO:0000256" key="13">
    <source>
        <dbReference type="ARBA" id="ARBA00074306"/>
    </source>
</evidence>
<dbReference type="SMART" id="SM00388">
    <property type="entry name" value="HisKA"/>
    <property type="match status" value="1"/>
</dbReference>
<dbReference type="PROSITE" id="PS50109">
    <property type="entry name" value="HIS_KIN"/>
    <property type="match status" value="1"/>
</dbReference>
<feature type="transmembrane region" description="Helical" evidence="15">
    <location>
        <begin position="163"/>
        <end position="185"/>
    </location>
</feature>